<keyword evidence="2" id="KW-1185">Reference proteome</keyword>
<protein>
    <submittedName>
        <fullName evidence="1">Uncharacterized protein</fullName>
    </submittedName>
</protein>
<gene>
    <name evidence="1" type="ordered locus">MEALZ_0631</name>
</gene>
<proteinExistence type="predicted"/>
<dbReference type="STRING" id="1091494.MEALZ_0631"/>
<organism evidence="1 2">
    <name type="scientific">Methylotuvimicrobium alcaliphilum (strain DSM 19304 / NCIMB 14124 / VKM B-2133 / 20Z)</name>
    <name type="common">Methylomicrobium alcaliphilum</name>
    <dbReference type="NCBI Taxonomy" id="1091494"/>
    <lineage>
        <taxon>Bacteria</taxon>
        <taxon>Pseudomonadati</taxon>
        <taxon>Pseudomonadota</taxon>
        <taxon>Gammaproteobacteria</taxon>
        <taxon>Methylococcales</taxon>
        <taxon>Methylococcaceae</taxon>
        <taxon>Methylotuvimicrobium</taxon>
    </lineage>
</organism>
<dbReference type="EMBL" id="FO082060">
    <property type="protein sequence ID" value="CCE22326.1"/>
    <property type="molecule type" value="Genomic_DNA"/>
</dbReference>
<evidence type="ECO:0000313" key="2">
    <source>
        <dbReference type="Proteomes" id="UP000008315"/>
    </source>
</evidence>
<dbReference type="Proteomes" id="UP000008315">
    <property type="component" value="Chromosome"/>
</dbReference>
<reference evidence="2" key="1">
    <citation type="journal article" date="2012" name="J. Bacteriol.">
        <title>Genome sequence of the haloalkaliphilic methanotrophic bacterium Methylomicrobium alcaliphilum 20Z.</title>
        <authorList>
            <person name="Vuilleumier S."/>
            <person name="Khmelenina V.N."/>
            <person name="Bringel F."/>
            <person name="Reshetnikov A.S."/>
            <person name="Lajus A."/>
            <person name="Mangenot S."/>
            <person name="Rouy Z."/>
            <person name="Op den Camp H.J."/>
            <person name="Jetten M.S."/>
            <person name="Dispirito A.A."/>
            <person name="Dunfield P."/>
            <person name="Klotz M.G."/>
            <person name="Semrau J.D."/>
            <person name="Stein L.Y."/>
            <person name="Barbe V."/>
            <person name="Medigue C."/>
            <person name="Trotsenko Y.A."/>
            <person name="Kalyuzhnaya M.G."/>
        </authorList>
    </citation>
    <scope>NUCLEOTIDE SEQUENCE [LARGE SCALE GENOMIC DNA]</scope>
    <source>
        <strain evidence="2">DSM 19304 / NCIMB 14124 / VKM B-2133 / 20Z</strain>
    </source>
</reference>
<evidence type="ECO:0000313" key="1">
    <source>
        <dbReference type="EMBL" id="CCE22326.1"/>
    </source>
</evidence>
<sequence>MSIFADLRVWGMPVEERRKPIHGGLAAAKHQGWHVVGQCRSNCRGAKFCPCCRYPR</sequence>
<dbReference type="KEGG" id="mah:MEALZ_0631"/>
<dbReference type="AlphaFoldDB" id="G4T0P6"/>
<name>G4T0P6_META2</name>
<accession>G4T0P6</accession>
<dbReference type="HOGENOM" id="CLU_3009057_0_0_6"/>